<comment type="function">
    <text evidence="5">Part of a binding-protein-dependent transport system for a sugar.</text>
</comment>
<dbReference type="SUPFAM" id="SSF53850">
    <property type="entry name" value="Periplasmic binding protein-like II"/>
    <property type="match status" value="1"/>
</dbReference>
<dbReference type="Gene3D" id="3.40.190.10">
    <property type="entry name" value="Periplasmic binding protein-like II"/>
    <property type="match status" value="2"/>
</dbReference>
<keyword evidence="4 7" id="KW-0732">Signal</keyword>
<protein>
    <recommendedName>
        <fullName evidence="6">Probable sugar-binding periplasmic protein</fullName>
    </recommendedName>
</protein>
<dbReference type="InterPro" id="IPR050490">
    <property type="entry name" value="Bact_solute-bd_prot1"/>
</dbReference>
<dbReference type="InterPro" id="IPR006059">
    <property type="entry name" value="SBP"/>
</dbReference>
<evidence type="ECO:0000256" key="5">
    <source>
        <dbReference type="ARBA" id="ARBA00049629"/>
    </source>
</evidence>
<name>A0ABX2STN6_VREZH</name>
<reference evidence="8 9" key="1">
    <citation type="journal article" date="2013" name="Antonie Van Leeuwenhoek">
        <title>Halomonas zhaodongensis sp. nov., a slightly halophilic bacterium isolated from saline-alkaline soils in Zhaodong, China.</title>
        <authorList>
            <person name="Jiang J."/>
            <person name="Pan Y."/>
            <person name="Meng L."/>
            <person name="Hu S."/>
            <person name="Zhang X."/>
            <person name="Hu B."/>
            <person name="Meng J."/>
            <person name="Li C."/>
            <person name="Huang H."/>
            <person name="Wang K."/>
            <person name="Su T."/>
        </authorList>
    </citation>
    <scope>NUCLEOTIDE SEQUENCE [LARGE SCALE GENOMIC DNA]</scope>
    <source>
        <strain evidence="8 9">NEAU-ST10-25</strain>
    </source>
</reference>
<feature type="signal peptide" evidence="7">
    <location>
        <begin position="1"/>
        <end position="33"/>
    </location>
</feature>
<accession>A0ABX2STN6</accession>
<dbReference type="PANTHER" id="PTHR43649:SF28">
    <property type="entry name" value="BINDING PROTEIN COMPONENT OF ABC SUGAR TRANSPORTER-RELATED"/>
    <property type="match status" value="1"/>
</dbReference>
<evidence type="ECO:0000256" key="4">
    <source>
        <dbReference type="ARBA" id="ARBA00022729"/>
    </source>
</evidence>
<proteinExistence type="inferred from homology"/>
<evidence type="ECO:0000313" key="9">
    <source>
        <dbReference type="Proteomes" id="UP000528918"/>
    </source>
</evidence>
<dbReference type="Proteomes" id="UP000528918">
    <property type="component" value="Unassembled WGS sequence"/>
</dbReference>
<evidence type="ECO:0000256" key="2">
    <source>
        <dbReference type="ARBA" id="ARBA00008520"/>
    </source>
</evidence>
<evidence type="ECO:0000256" key="1">
    <source>
        <dbReference type="ARBA" id="ARBA00004418"/>
    </source>
</evidence>
<dbReference type="Pfam" id="PF01547">
    <property type="entry name" value="SBP_bac_1"/>
    <property type="match status" value="1"/>
</dbReference>
<keyword evidence="9" id="KW-1185">Reference proteome</keyword>
<keyword evidence="3" id="KW-0813">Transport</keyword>
<organism evidence="8 9">
    <name type="scientific">Vreelandella zhaodongensis</name>
    <name type="common">Halomonas zhaodongensis</name>
    <dbReference type="NCBI Taxonomy" id="1176240"/>
    <lineage>
        <taxon>Bacteria</taxon>
        <taxon>Pseudomonadati</taxon>
        <taxon>Pseudomonadota</taxon>
        <taxon>Gammaproteobacteria</taxon>
        <taxon>Oceanospirillales</taxon>
        <taxon>Halomonadaceae</taxon>
        <taxon>Vreelandella</taxon>
    </lineage>
</organism>
<dbReference type="PANTHER" id="PTHR43649">
    <property type="entry name" value="ARABINOSE-BINDING PROTEIN-RELATED"/>
    <property type="match status" value="1"/>
</dbReference>
<gene>
    <name evidence="8" type="ORF">HZS79_07585</name>
</gene>
<feature type="chain" id="PRO_5045697135" description="Probable sugar-binding periplasmic protein" evidence="7">
    <location>
        <begin position="34"/>
        <end position="431"/>
    </location>
</feature>
<evidence type="ECO:0000256" key="7">
    <source>
        <dbReference type="SAM" id="SignalP"/>
    </source>
</evidence>
<dbReference type="EMBL" id="JACCDD010000003">
    <property type="protein sequence ID" value="NYS44803.1"/>
    <property type="molecule type" value="Genomic_DNA"/>
</dbReference>
<evidence type="ECO:0000313" key="8">
    <source>
        <dbReference type="EMBL" id="NYS44803.1"/>
    </source>
</evidence>
<evidence type="ECO:0000256" key="6">
    <source>
        <dbReference type="ARBA" id="ARBA00049753"/>
    </source>
</evidence>
<evidence type="ECO:0000256" key="3">
    <source>
        <dbReference type="ARBA" id="ARBA00022448"/>
    </source>
</evidence>
<comment type="caution">
    <text evidence="8">The sequence shown here is derived from an EMBL/GenBank/DDBJ whole genome shotgun (WGS) entry which is preliminary data.</text>
</comment>
<comment type="subcellular location">
    <subcellularLocation>
        <location evidence="1">Periplasm</location>
    </subcellularLocation>
</comment>
<comment type="similarity">
    <text evidence="2">Belongs to the bacterial solute-binding protein 1 family.</text>
</comment>
<dbReference type="RefSeq" id="WP_179927487.1">
    <property type="nucleotide sequence ID" value="NZ_JACCDD010000003.1"/>
</dbReference>
<sequence length="431" mass="46266">MPITNMPVFNVPTFKKSALALALVAGTTMAASAAQATEVEVLHWWTSGGEARAANVLKELMEAEGYGWQDFAVAGGGGETAMTVLKSRAMSGNPPSAAQIKGPEIQEWGELGLLGDLDDVATAEDWNDLLPEIVADIMRYDGQYVAVPANVHRVNWLWANPDVLDAAGVEMPTTLEELFTAGEAIREAGFVPLAHGGQAWQDATVFESVVLGSQGTEFYQQALVELDPEALGGEQMITALEDFKRLRELMDQGMSGRDWNIATAMVIEGVAGFQLMGDWAKGEFTAAGLTAGEDYLCAAAPGTEDAFTFNIDSLAMFRVTDDAERDAQQTLARLVLEPTFQEAFNLAKGSIPARPDLDMSEFDRCAQQSLADFQRSADEGGLVPSMAHGMAVRADVQGAIFDVVTNYFNDTNMPAEEAARRLVSAAETASF</sequence>